<dbReference type="RefSeq" id="WP_142936172.1">
    <property type="nucleotide sequence ID" value="NZ_FXTM01000029.1"/>
</dbReference>
<dbReference type="AlphaFoldDB" id="A0A521E011"/>
<dbReference type="EMBL" id="FXTM01000029">
    <property type="protein sequence ID" value="SMO77185.1"/>
    <property type="molecule type" value="Genomic_DNA"/>
</dbReference>
<keyword evidence="2" id="KW-1185">Reference proteome</keyword>
<accession>A0A521E011</accession>
<reference evidence="1 2" key="1">
    <citation type="submission" date="2017-05" db="EMBL/GenBank/DDBJ databases">
        <authorList>
            <person name="Varghese N."/>
            <person name="Submissions S."/>
        </authorList>
    </citation>
    <scope>NUCLEOTIDE SEQUENCE [LARGE SCALE GENOMIC DNA]</scope>
    <source>
        <strain evidence="1 2">DSM 16304</strain>
    </source>
</reference>
<proteinExistence type="predicted"/>
<dbReference type="Proteomes" id="UP000317315">
    <property type="component" value="Unassembled WGS sequence"/>
</dbReference>
<evidence type="ECO:0000313" key="1">
    <source>
        <dbReference type="EMBL" id="SMO77185.1"/>
    </source>
</evidence>
<organism evidence="1 2">
    <name type="scientific">Balnearium lithotrophicum</name>
    <dbReference type="NCBI Taxonomy" id="223788"/>
    <lineage>
        <taxon>Bacteria</taxon>
        <taxon>Pseudomonadati</taxon>
        <taxon>Aquificota</taxon>
        <taxon>Aquificia</taxon>
        <taxon>Desulfurobacteriales</taxon>
        <taxon>Desulfurobacteriaceae</taxon>
        <taxon>Balnearium</taxon>
    </lineage>
</organism>
<dbReference type="OrthoDB" id="72710at2"/>
<protein>
    <submittedName>
        <fullName evidence="1">Uncharacterized protein</fullName>
    </submittedName>
</protein>
<evidence type="ECO:0000313" key="2">
    <source>
        <dbReference type="Proteomes" id="UP000317315"/>
    </source>
</evidence>
<sequence length="96" mass="11610">MREKLLRGLILDFLHRIYPRDIERIGVIEAFYKEFKPKDIEKALEYLKDKGYVEEREMEHPVRRFEVIRLYKITPHGIDLIEGTLCDNGIAFWEDE</sequence>
<gene>
    <name evidence="1" type="ORF">SAMN06269117_1297</name>
</gene>
<name>A0A521E011_9BACT</name>